<evidence type="ECO:0000256" key="4">
    <source>
        <dbReference type="SAM" id="SignalP"/>
    </source>
</evidence>
<evidence type="ECO:0000313" key="5">
    <source>
        <dbReference type="EMBL" id="KAF5453844.1"/>
    </source>
</evidence>
<dbReference type="PANTHER" id="PTHR45648">
    <property type="entry name" value="GDSL LIPASE/ACYLHYDROLASE FAMILY PROTEIN (AFU_ORTHOLOGUE AFUA_4G14700)"/>
    <property type="match status" value="1"/>
</dbReference>
<comment type="similarity">
    <text evidence="1">Belongs to the 'GDSL' lipolytic enzyme family.</text>
</comment>
<sequence length="382" mass="42992">MAKKCRNIVPFSFSYFHFHSLAAVVIFMHVAEAQVLPPPIFIFGDSIADVGTNNYLNFTLARANFPHNGIDFLYSKALLIKSTGRFSNGFNTADQIVRLFGYEKSPQPFLQLLVRRQLSNMEKLQLGVNFASGAAGILDNTGLKKWKEVVSMKEQIQQFDMVRGNITEILGPTKTASMLSKSLFLIIVGTNDIFDYEDTYSYLSKPEFMSTLQFAFHNQLKIMYGLGARRFAIVSVAPIGCCPSQRSNVSGLCKEELNEFARMFYTKTKELLEGLSSELKEMKYSLGDAYKMTMSILKNSSRSASGFKEIKTACCGRGKYNGEKGCHFIYSPSLCPNRSEYLFWDYFHPTEYASELAARTLYSGGTNFMTPMNFSQLAVVDI</sequence>
<keyword evidence="3" id="KW-0443">Lipid metabolism</keyword>
<dbReference type="EMBL" id="LIHL02000011">
    <property type="protein sequence ID" value="KAF5453844.1"/>
    <property type="molecule type" value="Genomic_DNA"/>
</dbReference>
<dbReference type="GO" id="GO:0016042">
    <property type="term" value="P:lipid catabolic process"/>
    <property type="evidence" value="ECO:0007669"/>
    <property type="project" value="UniProtKB-KW"/>
</dbReference>
<evidence type="ECO:0000256" key="2">
    <source>
        <dbReference type="ARBA" id="ARBA00022801"/>
    </source>
</evidence>
<dbReference type="Gene3D" id="3.40.50.1110">
    <property type="entry name" value="SGNH hydrolase"/>
    <property type="match status" value="1"/>
</dbReference>
<comment type="caution">
    <text evidence="5">The sequence shown here is derived from an EMBL/GenBank/DDBJ whole genome shotgun (WGS) entry which is preliminary data.</text>
</comment>
<name>A0A833U5T0_JUGRE</name>
<dbReference type="Proteomes" id="UP000619265">
    <property type="component" value="Unassembled WGS sequence"/>
</dbReference>
<dbReference type="PANTHER" id="PTHR45648:SF180">
    <property type="entry name" value="OS04G0561800 PROTEIN"/>
    <property type="match status" value="1"/>
</dbReference>
<proteinExistence type="inferred from homology"/>
<protein>
    <recommendedName>
        <fullName evidence="7">GDSL esterase/lipase At5g55050-like</fullName>
    </recommendedName>
</protein>
<dbReference type="Pfam" id="PF00657">
    <property type="entry name" value="Lipase_GDSL"/>
    <property type="match status" value="1"/>
</dbReference>
<keyword evidence="3" id="KW-0442">Lipid degradation</keyword>
<dbReference type="InterPro" id="IPR001087">
    <property type="entry name" value="GDSL"/>
</dbReference>
<feature type="signal peptide" evidence="4">
    <location>
        <begin position="1"/>
        <end position="33"/>
    </location>
</feature>
<keyword evidence="4" id="KW-0732">Signal</keyword>
<evidence type="ECO:0000313" key="6">
    <source>
        <dbReference type="Proteomes" id="UP000619265"/>
    </source>
</evidence>
<evidence type="ECO:0000256" key="3">
    <source>
        <dbReference type="ARBA" id="ARBA00022963"/>
    </source>
</evidence>
<evidence type="ECO:0000256" key="1">
    <source>
        <dbReference type="ARBA" id="ARBA00008668"/>
    </source>
</evidence>
<dbReference type="InterPro" id="IPR051058">
    <property type="entry name" value="GDSL_Est/Lipase"/>
</dbReference>
<dbReference type="GO" id="GO:0016788">
    <property type="term" value="F:hydrolase activity, acting on ester bonds"/>
    <property type="evidence" value="ECO:0007669"/>
    <property type="project" value="InterPro"/>
</dbReference>
<dbReference type="InterPro" id="IPR035669">
    <property type="entry name" value="SGNH_plant_lipase-like"/>
</dbReference>
<dbReference type="InterPro" id="IPR036514">
    <property type="entry name" value="SGNH_hydro_sf"/>
</dbReference>
<keyword evidence="2" id="KW-0378">Hydrolase</keyword>
<dbReference type="CDD" id="cd01837">
    <property type="entry name" value="SGNH_plant_lipase_like"/>
    <property type="match status" value="1"/>
</dbReference>
<organism evidence="5 6">
    <name type="scientific">Juglans regia</name>
    <name type="common">English walnut</name>
    <dbReference type="NCBI Taxonomy" id="51240"/>
    <lineage>
        <taxon>Eukaryota</taxon>
        <taxon>Viridiplantae</taxon>
        <taxon>Streptophyta</taxon>
        <taxon>Embryophyta</taxon>
        <taxon>Tracheophyta</taxon>
        <taxon>Spermatophyta</taxon>
        <taxon>Magnoliopsida</taxon>
        <taxon>eudicotyledons</taxon>
        <taxon>Gunneridae</taxon>
        <taxon>Pentapetalae</taxon>
        <taxon>rosids</taxon>
        <taxon>fabids</taxon>
        <taxon>Fagales</taxon>
        <taxon>Juglandaceae</taxon>
        <taxon>Juglans</taxon>
    </lineage>
</organism>
<feature type="chain" id="PRO_5032564718" description="GDSL esterase/lipase At5g55050-like" evidence="4">
    <location>
        <begin position="34"/>
        <end position="382"/>
    </location>
</feature>
<dbReference type="AlphaFoldDB" id="A0A833U5T0"/>
<dbReference type="Gramene" id="Jr11_00790_p1">
    <property type="protein sequence ID" value="cds.Jr11_00790_p1"/>
    <property type="gene ID" value="Jr11_00790"/>
</dbReference>
<reference evidence="5" key="1">
    <citation type="submission" date="2015-10" db="EMBL/GenBank/DDBJ databases">
        <authorList>
            <person name="Martinez-Garcia P.J."/>
            <person name="Crepeau M.W."/>
            <person name="Puiu D."/>
            <person name="Gonzalez-Ibeas D."/>
            <person name="Whalen J."/>
            <person name="Stevens K."/>
            <person name="Paul R."/>
            <person name="Butterfield T."/>
            <person name="Britton M."/>
            <person name="Reagan R."/>
            <person name="Chakraborty S."/>
            <person name="Walawage S.L."/>
            <person name="Vasquez-Gross H.A."/>
            <person name="Cardeno C."/>
            <person name="Famula R."/>
            <person name="Pratt K."/>
            <person name="Kuruganti S."/>
            <person name="Aradhya M.K."/>
            <person name="Leslie C.A."/>
            <person name="Dandekar A.M."/>
            <person name="Salzberg S.L."/>
            <person name="Wegrzyn J.L."/>
            <person name="Langley C.H."/>
            <person name="Neale D.B."/>
        </authorList>
    </citation>
    <scope>NUCLEOTIDE SEQUENCE</scope>
    <source>
        <tissue evidence="5">Leaves</tissue>
    </source>
</reference>
<dbReference type="SUPFAM" id="SSF52266">
    <property type="entry name" value="SGNH hydrolase"/>
    <property type="match status" value="1"/>
</dbReference>
<reference evidence="5" key="2">
    <citation type="submission" date="2020-03" db="EMBL/GenBank/DDBJ databases">
        <title>Walnut 2.0.</title>
        <authorList>
            <person name="Marrano A."/>
            <person name="Britton M."/>
            <person name="Zimin A.V."/>
            <person name="Zaini P.A."/>
            <person name="Workman R."/>
            <person name="Puiu D."/>
            <person name="Bianco L."/>
            <person name="Allen B.J."/>
            <person name="Troggio M."/>
            <person name="Leslie C.A."/>
            <person name="Timp W."/>
            <person name="Dendekar A."/>
            <person name="Salzberg S.L."/>
            <person name="Neale D.B."/>
        </authorList>
    </citation>
    <scope>NUCLEOTIDE SEQUENCE</scope>
    <source>
        <tissue evidence="5">Leaves</tissue>
    </source>
</reference>
<gene>
    <name evidence="5" type="ORF">F2P56_023562</name>
</gene>
<evidence type="ECO:0008006" key="7">
    <source>
        <dbReference type="Google" id="ProtNLM"/>
    </source>
</evidence>
<accession>A0A833U5T0</accession>